<feature type="chain" id="PRO_5027047915" description="DUF4156 domain-containing protein" evidence="1">
    <location>
        <begin position="19"/>
        <end position="95"/>
    </location>
</feature>
<dbReference type="Proteomes" id="UP000436822">
    <property type="component" value="Unassembled WGS sequence"/>
</dbReference>
<evidence type="ECO:0000256" key="1">
    <source>
        <dbReference type="SAM" id="SignalP"/>
    </source>
</evidence>
<name>A0A6N6JDJ0_9RHOB</name>
<dbReference type="EMBL" id="BLJE01000001">
    <property type="protein sequence ID" value="GFE64017.1"/>
    <property type="molecule type" value="Genomic_DNA"/>
</dbReference>
<reference evidence="2 3" key="1">
    <citation type="submission" date="2019-12" db="EMBL/GenBank/DDBJ databases">
        <title>Litoreibacter badius sp. nov., a novel bacteriochlorophyll a-containing bacterium in the genus Litoreibacter.</title>
        <authorList>
            <person name="Kanamuro M."/>
            <person name="Takabe Y."/>
            <person name="Mori K."/>
            <person name="Takaichi S."/>
            <person name="Hanada S."/>
        </authorList>
    </citation>
    <scope>NUCLEOTIDE SEQUENCE [LARGE SCALE GENOMIC DNA]</scope>
    <source>
        <strain evidence="2 3">K6</strain>
    </source>
</reference>
<dbReference type="OrthoDB" id="7873509at2"/>
<evidence type="ECO:0000313" key="2">
    <source>
        <dbReference type="EMBL" id="GFE64017.1"/>
    </source>
</evidence>
<accession>A0A6N6JDJ0</accession>
<sequence length="95" mass="10005">MKKFGFLLALAACSPVLYNVPGVREAQASEVVNCRLVGTVVGKPGVFGPLKDIGLRDARRAALEAATNLGANTVVFDPIPEGQDVYELPGQAYVC</sequence>
<evidence type="ECO:0008006" key="4">
    <source>
        <dbReference type="Google" id="ProtNLM"/>
    </source>
</evidence>
<dbReference type="AlphaFoldDB" id="A0A6N6JDJ0"/>
<comment type="caution">
    <text evidence="2">The sequence shown here is derived from an EMBL/GenBank/DDBJ whole genome shotgun (WGS) entry which is preliminary data.</text>
</comment>
<keyword evidence="1" id="KW-0732">Signal</keyword>
<keyword evidence="3" id="KW-1185">Reference proteome</keyword>
<feature type="signal peptide" evidence="1">
    <location>
        <begin position="1"/>
        <end position="18"/>
    </location>
</feature>
<gene>
    <name evidence="2" type="ORF">KIN_10910</name>
</gene>
<dbReference type="RefSeq" id="WP_159804892.1">
    <property type="nucleotide sequence ID" value="NZ_BLJE01000001.1"/>
</dbReference>
<protein>
    <recommendedName>
        <fullName evidence="4">DUF4156 domain-containing protein</fullName>
    </recommendedName>
</protein>
<proteinExistence type="predicted"/>
<evidence type="ECO:0000313" key="3">
    <source>
        <dbReference type="Proteomes" id="UP000436822"/>
    </source>
</evidence>
<organism evidence="2 3">
    <name type="scientific">Litoreibacter roseus</name>
    <dbReference type="NCBI Taxonomy" id="2601869"/>
    <lineage>
        <taxon>Bacteria</taxon>
        <taxon>Pseudomonadati</taxon>
        <taxon>Pseudomonadota</taxon>
        <taxon>Alphaproteobacteria</taxon>
        <taxon>Rhodobacterales</taxon>
        <taxon>Roseobacteraceae</taxon>
        <taxon>Litoreibacter</taxon>
    </lineage>
</organism>